<gene>
    <name evidence="1" type="ORF">NCTC11532_02368</name>
</gene>
<sequence length="370" mass="42234">MFNPKCKEKAKPTRIHSAGHMPSHGHVAYNLVELCDATARITKILLALGAENNWEDIQQSQGRSMLAGMYRSNWLYLSRHDRGEYTDPPKLEKKSDSSEAFLSEIPQTLFYYTPKTESKTHKNYVARNAAAAVLSLTGACDQHAFVLATLLRAILPKGTAIHICGLDVAQESIPHTFVVVGNLPNKKYIHLNDLLLHRLLAVDAWTTIGGAVALNNYFLSSGNTQEEILIVDKTFIADGKDHLIKRIRKQKILYDIINEDEMDITVQKSSYLSSFIHHELGEQVNYTKQIKRDKYLANSPYDYESVYDASTISIKYKQPERSKEVFEYICKNYPHAEFMRCLEYVSEQVNSIVNEDRNHDADFTHRLNTF</sequence>
<dbReference type="AlphaFoldDB" id="A0A378LWJ2"/>
<reference evidence="1 2" key="1">
    <citation type="submission" date="2018-06" db="EMBL/GenBank/DDBJ databases">
        <authorList>
            <consortium name="Pathogen Informatics"/>
            <person name="Doyle S."/>
        </authorList>
    </citation>
    <scope>NUCLEOTIDE SEQUENCE [LARGE SCALE GENOMIC DNA]</scope>
    <source>
        <strain evidence="1 2">NCTC11532</strain>
    </source>
</reference>
<dbReference type="OrthoDB" id="5653673at2"/>
<organism evidence="1 2">
    <name type="scientific">Legionella wadsworthii</name>
    <dbReference type="NCBI Taxonomy" id="28088"/>
    <lineage>
        <taxon>Bacteria</taxon>
        <taxon>Pseudomonadati</taxon>
        <taxon>Pseudomonadota</taxon>
        <taxon>Gammaproteobacteria</taxon>
        <taxon>Legionellales</taxon>
        <taxon>Legionellaceae</taxon>
        <taxon>Legionella</taxon>
    </lineage>
</organism>
<dbReference type="RefSeq" id="WP_031563724.1">
    <property type="nucleotide sequence ID" value="NZ_CAAAIS010000004.1"/>
</dbReference>
<dbReference type="EMBL" id="UGPB01000001">
    <property type="protein sequence ID" value="STY30356.1"/>
    <property type="molecule type" value="Genomic_DNA"/>
</dbReference>
<evidence type="ECO:0000313" key="2">
    <source>
        <dbReference type="Proteomes" id="UP000255297"/>
    </source>
</evidence>
<proteinExistence type="predicted"/>
<accession>A0A378LWJ2</accession>
<name>A0A378LWJ2_9GAMM</name>
<evidence type="ECO:0000313" key="1">
    <source>
        <dbReference type="EMBL" id="STY30356.1"/>
    </source>
</evidence>
<keyword evidence="2" id="KW-1185">Reference proteome</keyword>
<protein>
    <submittedName>
        <fullName evidence="1">Uncharacterized protein</fullName>
    </submittedName>
</protein>
<dbReference type="Proteomes" id="UP000255297">
    <property type="component" value="Unassembled WGS sequence"/>
</dbReference>